<dbReference type="GO" id="GO:0005737">
    <property type="term" value="C:cytoplasm"/>
    <property type="evidence" value="ECO:0007669"/>
    <property type="project" value="UniProtKB-SubCell"/>
</dbReference>
<dbReference type="PANTHER" id="PTHR33643:SF1">
    <property type="entry name" value="UREASE ACCESSORY PROTEIN D"/>
    <property type="match status" value="1"/>
</dbReference>
<evidence type="ECO:0000313" key="5">
    <source>
        <dbReference type="EMBL" id="QLH14107.1"/>
    </source>
</evidence>
<keyword evidence="2 3" id="KW-0143">Chaperone</keyword>
<comment type="function">
    <text evidence="3">Required for maturation of urease via the functional incorporation of the urease nickel metallocenter.</text>
</comment>
<dbReference type="AlphaFoldDB" id="A0A7H9BRW2"/>
<evidence type="ECO:0000256" key="1">
    <source>
        <dbReference type="ARBA" id="ARBA00007177"/>
    </source>
</evidence>
<keyword evidence="3" id="KW-0963">Cytoplasm</keyword>
<dbReference type="RefSeq" id="WP_036748306.1">
    <property type="nucleotide sequence ID" value="NZ_CP058689.1"/>
</dbReference>
<sequence>MALDLSSSVRALPRSHGSAGLSRDRGRLCRLHQQGCLKILMPRIQCMRGRSEAVVVNTAGGITGGDRLALDIHAGRGESLTVTTQAAERIYRSAGGAGQVSNLLTLGEGARIDWLPQETILFEGSALERRLSVDMAAGATLLAAESLVFGRAAHGETLRRFHLRDHWRIRRGERLIHAEAVRLDGMPSGPATLAGVRAAATVILAAPGAEHGLDAARAAIPQGAEAGVSALPGLLVARFLAPSAQALRAALVPLIAHFRAGPSPRVWQL</sequence>
<organism evidence="5 6">
    <name type="scientific">Paracoccus pantotrophus</name>
    <name type="common">Thiosphaera pantotropha</name>
    <dbReference type="NCBI Taxonomy" id="82367"/>
    <lineage>
        <taxon>Bacteria</taxon>
        <taxon>Pseudomonadati</taxon>
        <taxon>Pseudomonadota</taxon>
        <taxon>Alphaproteobacteria</taxon>
        <taxon>Rhodobacterales</taxon>
        <taxon>Paracoccaceae</taxon>
        <taxon>Paracoccus</taxon>
    </lineage>
</organism>
<dbReference type="InterPro" id="IPR002669">
    <property type="entry name" value="UreD"/>
</dbReference>
<comment type="similarity">
    <text evidence="1 3">Belongs to the UreD family.</text>
</comment>
<accession>A0A7H9BRW2</accession>
<comment type="subcellular location">
    <subcellularLocation>
        <location evidence="3">Cytoplasm</location>
    </subcellularLocation>
</comment>
<evidence type="ECO:0000256" key="4">
    <source>
        <dbReference type="SAM" id="MobiDB-lite"/>
    </source>
</evidence>
<evidence type="ECO:0000256" key="2">
    <source>
        <dbReference type="ARBA" id="ARBA00023186"/>
    </source>
</evidence>
<keyword evidence="3" id="KW-0996">Nickel insertion</keyword>
<evidence type="ECO:0000313" key="6">
    <source>
        <dbReference type="Proteomes" id="UP000509322"/>
    </source>
</evidence>
<dbReference type="GO" id="GO:0016151">
    <property type="term" value="F:nickel cation binding"/>
    <property type="evidence" value="ECO:0007669"/>
    <property type="project" value="UniProtKB-UniRule"/>
</dbReference>
<dbReference type="Proteomes" id="UP000509322">
    <property type="component" value="Chromosome 1"/>
</dbReference>
<name>A0A7H9BRW2_PARPN</name>
<dbReference type="HAMAP" id="MF_01384">
    <property type="entry name" value="UreD"/>
    <property type="match status" value="1"/>
</dbReference>
<dbReference type="PANTHER" id="PTHR33643">
    <property type="entry name" value="UREASE ACCESSORY PROTEIN D"/>
    <property type="match status" value="1"/>
</dbReference>
<evidence type="ECO:0000256" key="3">
    <source>
        <dbReference type="HAMAP-Rule" id="MF_01384"/>
    </source>
</evidence>
<proteinExistence type="inferred from homology"/>
<feature type="region of interest" description="Disordered" evidence="4">
    <location>
        <begin position="1"/>
        <end position="23"/>
    </location>
</feature>
<reference evidence="5 6" key="1">
    <citation type="submission" date="2020-07" db="EMBL/GenBank/DDBJ databases">
        <title>The complete genome of Paracoccus pantotrophus ACCC 10489.</title>
        <authorList>
            <person name="Si Y."/>
        </authorList>
    </citation>
    <scope>NUCLEOTIDE SEQUENCE [LARGE SCALE GENOMIC DNA]</scope>
    <source>
        <strain evidence="5 6">ACCC10489</strain>
    </source>
</reference>
<comment type="subunit">
    <text evidence="3">UreD, UreF and UreG form a complex that acts as a GTP-hydrolysis-dependent molecular chaperone, activating the urease apoprotein by helping to assemble the nickel containing metallocenter of UreC. The UreE protein probably delivers the nickel.</text>
</comment>
<gene>
    <name evidence="3" type="primary">ureD</name>
    <name evidence="5" type="ORF">HYQ43_07630</name>
</gene>
<dbReference type="Pfam" id="PF01774">
    <property type="entry name" value="UreD"/>
    <property type="match status" value="1"/>
</dbReference>
<protein>
    <recommendedName>
        <fullName evidence="3">Urease accessory protein UreD</fullName>
    </recommendedName>
</protein>
<dbReference type="EMBL" id="CP058689">
    <property type="protein sequence ID" value="QLH14107.1"/>
    <property type="molecule type" value="Genomic_DNA"/>
</dbReference>